<dbReference type="PIRSF" id="PIRSF028589">
    <property type="entry name" value="UCP028589"/>
    <property type="match status" value="1"/>
</dbReference>
<keyword evidence="2" id="KW-1185">Reference proteome</keyword>
<evidence type="ECO:0000313" key="1">
    <source>
        <dbReference type="EMBL" id="WHP06762.1"/>
    </source>
</evidence>
<proteinExistence type="predicted"/>
<dbReference type="InterPro" id="IPR016893">
    <property type="entry name" value="UCP028589"/>
</dbReference>
<accession>A0ABY8S7H6</accession>
<dbReference type="Proteomes" id="UP001229836">
    <property type="component" value="Chromosome"/>
</dbReference>
<evidence type="ECO:0008006" key="3">
    <source>
        <dbReference type="Google" id="ProtNLM"/>
    </source>
</evidence>
<name>A0ABY8S7H6_9GAMM</name>
<gene>
    <name evidence="1" type="ORF">QLH32_04635</name>
</gene>
<sequence>MAKQYISLQGKLYLSPIVAGVAGAARHVGNAPDFEIELDGDVIEHQESTTGQRTTDFMMTRTRSVNFKGTLEEASKENIAYILNGQATSIAGGTVTAKNLGTVAVGQEVALGGYNVSNVVIKDSTATPVVVDASKYKVDAAFGTVTISDVTGLTMPLTADFTAGTASVTTINDQDSKEYELTFRGINTVDNSKVEVKLWRTKKDASATFPLIHEELGSYEISGMALSDAEKGSDSSLGLFGRVVQIAAPV</sequence>
<dbReference type="EMBL" id="CP125669">
    <property type="protein sequence ID" value="WHP06762.1"/>
    <property type="molecule type" value="Genomic_DNA"/>
</dbReference>
<protein>
    <recommendedName>
        <fullName evidence="3">Major tail protein</fullName>
    </recommendedName>
</protein>
<evidence type="ECO:0000313" key="2">
    <source>
        <dbReference type="Proteomes" id="UP001229836"/>
    </source>
</evidence>
<dbReference type="RefSeq" id="WP_283268353.1">
    <property type="nucleotide sequence ID" value="NZ_CP125669.1"/>
</dbReference>
<reference evidence="1 2" key="1">
    <citation type="submission" date="2023-05" db="EMBL/GenBank/DDBJ databases">
        <title>The complete genome of Acinetobacter sp. nov KCTC 92772.</title>
        <authorList>
            <person name="Zhou G."/>
        </authorList>
    </citation>
    <scope>NUCLEOTIDE SEQUENCE [LARGE SCALE GENOMIC DNA]</scope>
    <source>
        <strain evidence="1 2">KCTC 92772</strain>
    </source>
</reference>
<organism evidence="1 2">
    <name type="scientific">Acinetobacter corruptisaponis</name>
    <dbReference type="NCBI Taxonomy" id="3045147"/>
    <lineage>
        <taxon>Bacteria</taxon>
        <taxon>Pseudomonadati</taxon>
        <taxon>Pseudomonadota</taxon>
        <taxon>Gammaproteobacteria</taxon>
        <taxon>Moraxellales</taxon>
        <taxon>Moraxellaceae</taxon>
        <taxon>Acinetobacter</taxon>
    </lineage>
</organism>